<dbReference type="Proteomes" id="UP001054837">
    <property type="component" value="Unassembled WGS sequence"/>
</dbReference>
<evidence type="ECO:0000313" key="2">
    <source>
        <dbReference type="EMBL" id="GIY21992.1"/>
    </source>
</evidence>
<gene>
    <name evidence="2" type="ORF">CDAR_440151</name>
</gene>
<dbReference type="EMBL" id="BPLQ01006375">
    <property type="protein sequence ID" value="GIY21992.1"/>
    <property type="molecule type" value="Genomic_DNA"/>
</dbReference>
<dbReference type="AlphaFoldDB" id="A0AAV4RNE3"/>
<accession>A0AAV4RNE3</accession>
<comment type="caution">
    <text evidence="2">The sequence shown here is derived from an EMBL/GenBank/DDBJ whole genome shotgun (WGS) entry which is preliminary data.</text>
</comment>
<reference evidence="2 3" key="1">
    <citation type="submission" date="2021-06" db="EMBL/GenBank/DDBJ databases">
        <title>Caerostris darwini draft genome.</title>
        <authorList>
            <person name="Kono N."/>
            <person name="Arakawa K."/>
        </authorList>
    </citation>
    <scope>NUCLEOTIDE SEQUENCE [LARGE SCALE GENOMIC DNA]</scope>
</reference>
<sequence>MVHKDYVPPPLLAAVKFVCDYDIGHNNAGPDKTGQPLIHYEGGPKLPLSAIHLGASHVPQSSHKSRPILPGQNTNPLSGRNLPRIPSKIPSLHRSATSAPVTNLCEFIRLNYRVKSLVKCGRIINVK</sequence>
<proteinExistence type="predicted"/>
<protein>
    <submittedName>
        <fullName evidence="2">Uncharacterized protein</fullName>
    </submittedName>
</protein>
<organism evidence="2 3">
    <name type="scientific">Caerostris darwini</name>
    <dbReference type="NCBI Taxonomy" id="1538125"/>
    <lineage>
        <taxon>Eukaryota</taxon>
        <taxon>Metazoa</taxon>
        <taxon>Ecdysozoa</taxon>
        <taxon>Arthropoda</taxon>
        <taxon>Chelicerata</taxon>
        <taxon>Arachnida</taxon>
        <taxon>Araneae</taxon>
        <taxon>Araneomorphae</taxon>
        <taxon>Entelegynae</taxon>
        <taxon>Araneoidea</taxon>
        <taxon>Araneidae</taxon>
        <taxon>Caerostris</taxon>
    </lineage>
</organism>
<keyword evidence="3" id="KW-1185">Reference proteome</keyword>
<evidence type="ECO:0000313" key="3">
    <source>
        <dbReference type="Proteomes" id="UP001054837"/>
    </source>
</evidence>
<name>A0AAV4RNE3_9ARAC</name>
<evidence type="ECO:0000256" key="1">
    <source>
        <dbReference type="SAM" id="MobiDB-lite"/>
    </source>
</evidence>
<feature type="region of interest" description="Disordered" evidence="1">
    <location>
        <begin position="59"/>
        <end position="82"/>
    </location>
</feature>